<name>A0AA88XLF6_PINIB</name>
<keyword evidence="3" id="KW-0808">Transferase</keyword>
<evidence type="ECO:0000256" key="2">
    <source>
        <dbReference type="ARBA" id="ARBA00022676"/>
    </source>
</evidence>
<evidence type="ECO:0000256" key="3">
    <source>
        <dbReference type="ARBA" id="ARBA00022679"/>
    </source>
</evidence>
<proteinExistence type="inferred from homology"/>
<dbReference type="Proteomes" id="UP001186944">
    <property type="component" value="Unassembled WGS sequence"/>
</dbReference>
<dbReference type="Gene3D" id="3.90.550.10">
    <property type="entry name" value="Spore Coat Polysaccharide Biosynthesis Protein SpsA, Chain A"/>
    <property type="match status" value="1"/>
</dbReference>
<dbReference type="Pfam" id="PF03452">
    <property type="entry name" value="Anp1"/>
    <property type="match status" value="1"/>
</dbReference>
<keyword evidence="6" id="KW-1185">Reference proteome</keyword>
<evidence type="ECO:0000313" key="6">
    <source>
        <dbReference type="Proteomes" id="UP001186944"/>
    </source>
</evidence>
<feature type="compositionally biased region" description="Basic and acidic residues" evidence="4">
    <location>
        <begin position="187"/>
        <end position="203"/>
    </location>
</feature>
<protein>
    <submittedName>
        <fullName evidence="5">Uncharacterized protein</fullName>
    </submittedName>
</protein>
<dbReference type="PANTHER" id="PTHR10730:SF53">
    <property type="entry name" value="GLYCOSYLTRANSFERASE 25 FAMILY MEMBER"/>
    <property type="match status" value="1"/>
</dbReference>
<dbReference type="InterPro" id="IPR050757">
    <property type="entry name" value="Collagen_mod_GT25"/>
</dbReference>
<reference evidence="5" key="1">
    <citation type="submission" date="2019-08" db="EMBL/GenBank/DDBJ databases">
        <title>The improved chromosome-level genome for the pearl oyster Pinctada fucata martensii using PacBio sequencing and Hi-C.</title>
        <authorList>
            <person name="Zheng Z."/>
        </authorList>
    </citation>
    <scope>NUCLEOTIDE SEQUENCE</scope>
    <source>
        <strain evidence="5">ZZ-2019</strain>
        <tissue evidence="5">Adductor muscle</tissue>
    </source>
</reference>
<comment type="caution">
    <text evidence="5">The sequence shown here is derived from an EMBL/GenBank/DDBJ whole genome shotgun (WGS) entry which is preliminary data.</text>
</comment>
<organism evidence="5 6">
    <name type="scientific">Pinctada imbricata</name>
    <name type="common">Atlantic pearl-oyster</name>
    <name type="synonym">Pinctada martensii</name>
    <dbReference type="NCBI Taxonomy" id="66713"/>
    <lineage>
        <taxon>Eukaryota</taxon>
        <taxon>Metazoa</taxon>
        <taxon>Spiralia</taxon>
        <taxon>Lophotrochozoa</taxon>
        <taxon>Mollusca</taxon>
        <taxon>Bivalvia</taxon>
        <taxon>Autobranchia</taxon>
        <taxon>Pteriomorphia</taxon>
        <taxon>Pterioida</taxon>
        <taxon>Pterioidea</taxon>
        <taxon>Pteriidae</taxon>
        <taxon>Pinctada</taxon>
    </lineage>
</organism>
<sequence>MVAILVRNKAFILPWFLGHLERLNYPKLNIELWIRSDHNIDDSSAILHQWVTAVRKDYRDIDLYINDTVTEYDGEQGPAYWSTERMSKVIALRQEALETARRKHIDYLFMLDADIVLENEDTLNLLVDANRTVISPMFKAVDDSKYSNFWGAMSESQKDWKQKKGRDLQKHSVAAPTAIPQTPNTKHRTDTHRLRRIRDKEHQ</sequence>
<accession>A0AA88XLF6</accession>
<dbReference type="AlphaFoldDB" id="A0AA88XLF6"/>
<keyword evidence="2" id="KW-0328">Glycosyltransferase</keyword>
<evidence type="ECO:0000256" key="1">
    <source>
        <dbReference type="ARBA" id="ARBA00006721"/>
    </source>
</evidence>
<dbReference type="PANTHER" id="PTHR10730">
    <property type="entry name" value="PROCOLLAGEN-LYSINE,2-OXOGLUTARATE 5-DIOXYGENASE/GLYCOSYLTRANSFERASE 25 FAMILY MEMBER"/>
    <property type="match status" value="1"/>
</dbReference>
<dbReference type="EMBL" id="VSWD01000011">
    <property type="protein sequence ID" value="KAK3087526.1"/>
    <property type="molecule type" value="Genomic_DNA"/>
</dbReference>
<dbReference type="GO" id="GO:0050211">
    <property type="term" value="F:procollagen galactosyltransferase activity"/>
    <property type="evidence" value="ECO:0007669"/>
    <property type="project" value="TreeGrafter"/>
</dbReference>
<feature type="compositionally biased region" description="Basic and acidic residues" evidence="4">
    <location>
        <begin position="160"/>
        <end position="170"/>
    </location>
</feature>
<dbReference type="SUPFAM" id="SSF53448">
    <property type="entry name" value="Nucleotide-diphospho-sugar transferases"/>
    <property type="match status" value="1"/>
</dbReference>
<evidence type="ECO:0000313" key="5">
    <source>
        <dbReference type="EMBL" id="KAK3087526.1"/>
    </source>
</evidence>
<feature type="region of interest" description="Disordered" evidence="4">
    <location>
        <begin position="160"/>
        <end position="203"/>
    </location>
</feature>
<evidence type="ECO:0000256" key="4">
    <source>
        <dbReference type="SAM" id="MobiDB-lite"/>
    </source>
</evidence>
<dbReference type="InterPro" id="IPR029044">
    <property type="entry name" value="Nucleotide-diphossugar_trans"/>
</dbReference>
<gene>
    <name evidence="5" type="ORF">FSP39_007051</name>
</gene>
<comment type="similarity">
    <text evidence="1">Belongs to the glycosyltransferase 25 family.</text>
</comment>